<dbReference type="Proteomes" id="UP000310158">
    <property type="component" value="Unassembled WGS sequence"/>
</dbReference>
<evidence type="ECO:0000256" key="3">
    <source>
        <dbReference type="SAM" id="SignalP"/>
    </source>
</evidence>
<gene>
    <name evidence="4" type="ORF">EW146_g2997</name>
</gene>
<feature type="signal peptide" evidence="3">
    <location>
        <begin position="1"/>
        <end position="20"/>
    </location>
</feature>
<dbReference type="EMBL" id="SGPL01000093">
    <property type="protein sequence ID" value="THH17905.1"/>
    <property type="molecule type" value="Genomic_DNA"/>
</dbReference>
<dbReference type="OrthoDB" id="2564904at2759"/>
<feature type="chain" id="PRO_5020878602" description="Macrofage activating glycoprotein" evidence="3">
    <location>
        <begin position="21"/>
        <end position="381"/>
    </location>
</feature>
<dbReference type="AlphaFoldDB" id="A0A4S4LZF0"/>
<organism evidence="4 5">
    <name type="scientific">Bondarzewia mesenterica</name>
    <dbReference type="NCBI Taxonomy" id="1095465"/>
    <lineage>
        <taxon>Eukaryota</taxon>
        <taxon>Fungi</taxon>
        <taxon>Dikarya</taxon>
        <taxon>Basidiomycota</taxon>
        <taxon>Agaricomycotina</taxon>
        <taxon>Agaricomycetes</taxon>
        <taxon>Russulales</taxon>
        <taxon>Bondarzewiaceae</taxon>
        <taxon>Bondarzewia</taxon>
    </lineage>
</organism>
<evidence type="ECO:0000256" key="2">
    <source>
        <dbReference type="SAM" id="Phobius"/>
    </source>
</evidence>
<keyword evidence="2" id="KW-0472">Membrane</keyword>
<keyword evidence="2" id="KW-0812">Transmembrane</keyword>
<evidence type="ECO:0000256" key="1">
    <source>
        <dbReference type="SAM" id="MobiDB-lite"/>
    </source>
</evidence>
<feature type="transmembrane region" description="Helical" evidence="2">
    <location>
        <begin position="358"/>
        <end position="380"/>
    </location>
</feature>
<sequence length="381" mass="39710">MVRYTLSALLAVASSTYVAAQTITSSQAPTTTSSQEFPATPLASKHFSYPSQIPYKVDTDSFGRGTQFGYNLCNSTTENQQSLCQTSFVNHVDDFCLWAPAVINSTIADTEGEEVAWCTKKGRGTRLMPEGTLQGVQYLKTPDYVLIAGFIDQTKINMQAGDFGGELDPHGQDLRGNPLGGLMYSNVYGGGNDNNTYTQVIEWTNFMGGNAFCIKVCDPAGANAANYCQHVFDRIGCAYNAPNNAQNGTFEHCDSDNMEFPGQYVSNGVTMTYSQPPESLGPITTMPYTAVVPASSNCVTFSSDQLYTDLASVTASGSTPSASASATASGSSSGSRGSTSASRSGSASSSSATGATSGAASTAVSLVAGIVGVAFSMIALA</sequence>
<comment type="caution">
    <text evidence="4">The sequence shown here is derived from an EMBL/GenBank/DDBJ whole genome shotgun (WGS) entry which is preliminary data.</text>
</comment>
<name>A0A4S4LZF0_9AGAM</name>
<feature type="region of interest" description="Disordered" evidence="1">
    <location>
        <begin position="317"/>
        <end position="356"/>
    </location>
</feature>
<proteinExistence type="predicted"/>
<protein>
    <recommendedName>
        <fullName evidence="6">Macrofage activating glycoprotein</fullName>
    </recommendedName>
</protein>
<evidence type="ECO:0000313" key="5">
    <source>
        <dbReference type="Proteomes" id="UP000310158"/>
    </source>
</evidence>
<keyword evidence="3" id="KW-0732">Signal</keyword>
<reference evidence="4 5" key="1">
    <citation type="submission" date="2019-02" db="EMBL/GenBank/DDBJ databases">
        <title>Genome sequencing of the rare red list fungi Bondarzewia mesenterica.</title>
        <authorList>
            <person name="Buettner E."/>
            <person name="Kellner H."/>
        </authorList>
    </citation>
    <scope>NUCLEOTIDE SEQUENCE [LARGE SCALE GENOMIC DNA]</scope>
    <source>
        <strain evidence="4 5">DSM 108281</strain>
    </source>
</reference>
<evidence type="ECO:0008006" key="6">
    <source>
        <dbReference type="Google" id="ProtNLM"/>
    </source>
</evidence>
<accession>A0A4S4LZF0</accession>
<evidence type="ECO:0000313" key="4">
    <source>
        <dbReference type="EMBL" id="THH17905.1"/>
    </source>
</evidence>
<keyword evidence="5" id="KW-1185">Reference proteome</keyword>
<keyword evidence="2" id="KW-1133">Transmembrane helix</keyword>